<sequence length="861" mass="93030">MEGRPGTKDLWGKFRDEARGGPAWHPLSDHAIDVAGTLAALLAQPTLRRRLAHAGGLSALHEGQVARLCHLAFLHDLGKCSRGFRAKAVPGLGPPCGHLAALRPLWQEEGPELAAFLGAIDAEQINAWAGEGAVSLLLAVFAHHGRTPDLCYKQGEHAFLHRAWTAGGREPLRRLKELAEEGRRLFPEAFCKDVPPLPDTPAFQHLFAGLLMLADWLGSDDGPERFPYSRPGDPPRAAFVRARAPDVLRAVGLEAARPPGPLLRFEAQFPFPPRAAQEAMDRLALPGEEGSLVLLESETGSGKTEAALRWASRLMEAGLVDGCFFAVPLRSAAVQLHRRMQDWLDATFGAAAQEALLAVPGYYLMGKAEGQRLPEFRVQWSDAETSDRRGSRWAAEHPKRYAAAGFAVGTIDQALLGALQVKHAHLRAACLVRHLLVIDEVHASDAYMTALTGRLLALFRACGGHVLLMSATLGADSRARLLDGALRPPPLAACRDLPYPRITASHAAPVDLAGEGTAKPVELAPLPAMGSPALVAERAAAAVSAGARVVVLHNTVAAAIATQEALEAVLGPDHPALFRVENVPTLHHGRFAAEDRRLLDAAVEDRFGRNGPPGPAVIVATQTLEQSLDIDADLMITDLCPVDVLLQRIGRLHRHTRCRPAGYGTARCLVLVPEDGDLAPRLQRPRDGIGRERAYENVPAVEATRRLVGTGAVWRLPADNRRLVEEGTHPDSLEAIAKKAGPAWERYAAEQFGRGMQTRAQGINVAIDYGRPFAELAWPGAAEHIATRLGAADLLLPLDPPMRSPFGGELTHLKIPHWMLPRGLDAADAALQVEEGGELRLGERRYRYDRLGLRHDRDAAA</sequence>
<comment type="similarity">
    <text evidence="2">In the central section; belongs to the CRISPR-associated helicase Cas3 family.</text>
</comment>
<dbReference type="GO" id="GO:0003724">
    <property type="term" value="F:RNA helicase activity"/>
    <property type="evidence" value="ECO:0007669"/>
    <property type="project" value="TreeGrafter"/>
</dbReference>
<keyword evidence="5" id="KW-0547">Nucleotide-binding</keyword>
<reference evidence="12 13" key="1">
    <citation type="submission" date="2023-03" db="EMBL/GenBank/DDBJ databases">
        <title>YIM 152171 draft genome.</title>
        <authorList>
            <person name="Yang Z."/>
        </authorList>
    </citation>
    <scope>NUCLEOTIDE SEQUENCE [LARGE SCALE GENOMIC DNA]</scope>
    <source>
        <strain evidence="12 13">YIM 152171</strain>
    </source>
</reference>
<dbReference type="NCBIfam" id="TIGR01587">
    <property type="entry name" value="cas3_core"/>
    <property type="match status" value="1"/>
</dbReference>
<dbReference type="InterPro" id="IPR014001">
    <property type="entry name" value="Helicase_ATP-bd"/>
</dbReference>
<dbReference type="GO" id="GO:0016787">
    <property type="term" value="F:hydrolase activity"/>
    <property type="evidence" value="ECO:0007669"/>
    <property type="project" value="UniProtKB-KW"/>
</dbReference>
<evidence type="ECO:0000259" key="10">
    <source>
        <dbReference type="PROSITE" id="PS51192"/>
    </source>
</evidence>
<evidence type="ECO:0000259" key="11">
    <source>
        <dbReference type="PROSITE" id="PS51643"/>
    </source>
</evidence>
<keyword evidence="6" id="KW-0378">Hydrolase</keyword>
<dbReference type="Gene3D" id="3.40.50.300">
    <property type="entry name" value="P-loop containing nucleotide triphosphate hydrolases"/>
    <property type="match status" value="2"/>
</dbReference>
<feature type="domain" description="HD Cas3-type" evidence="11">
    <location>
        <begin position="20"/>
        <end position="217"/>
    </location>
</feature>
<comment type="caution">
    <text evidence="12">The sequence shown here is derived from an EMBL/GenBank/DDBJ whole genome shotgun (WGS) entry which is preliminary data.</text>
</comment>
<dbReference type="GO" id="GO:0003723">
    <property type="term" value="F:RNA binding"/>
    <property type="evidence" value="ECO:0007669"/>
    <property type="project" value="TreeGrafter"/>
</dbReference>
<dbReference type="SMART" id="SM00487">
    <property type="entry name" value="DEXDc"/>
    <property type="match status" value="1"/>
</dbReference>
<protein>
    <submittedName>
        <fullName evidence="12">CRISPR-associated helicase Cas3</fullName>
    </submittedName>
</protein>
<dbReference type="CDD" id="cd09641">
    <property type="entry name" value="Cas3''_I"/>
    <property type="match status" value="1"/>
</dbReference>
<gene>
    <name evidence="12" type="primary">cas3</name>
    <name evidence="12" type="ORF">PZ740_09210</name>
</gene>
<dbReference type="InterPro" id="IPR027417">
    <property type="entry name" value="P-loop_NTPase"/>
</dbReference>
<dbReference type="AlphaFoldDB" id="A0AAP3XRU3"/>
<dbReference type="InterPro" id="IPR054712">
    <property type="entry name" value="Cas3-like_dom"/>
</dbReference>
<keyword evidence="13" id="KW-1185">Reference proteome</keyword>
<comment type="similarity">
    <text evidence="1">In the N-terminal section; belongs to the CRISPR-associated nuclease Cas3-HD family.</text>
</comment>
<evidence type="ECO:0000256" key="1">
    <source>
        <dbReference type="ARBA" id="ARBA00006847"/>
    </source>
</evidence>
<dbReference type="GO" id="GO:0005524">
    <property type="term" value="F:ATP binding"/>
    <property type="evidence" value="ECO:0007669"/>
    <property type="project" value="UniProtKB-KW"/>
</dbReference>
<dbReference type="GO" id="GO:0046872">
    <property type="term" value="F:metal ion binding"/>
    <property type="evidence" value="ECO:0007669"/>
    <property type="project" value="UniProtKB-KW"/>
</dbReference>
<accession>A0AAP3XRU3</accession>
<name>A0AAP3XRU3_9PROT</name>
<dbReference type="PROSITE" id="PS51192">
    <property type="entry name" value="HELICASE_ATP_BIND_1"/>
    <property type="match status" value="1"/>
</dbReference>
<keyword evidence="4" id="KW-0479">Metal-binding</keyword>
<dbReference type="Proteomes" id="UP001301140">
    <property type="component" value="Unassembled WGS sequence"/>
</dbReference>
<evidence type="ECO:0000256" key="8">
    <source>
        <dbReference type="ARBA" id="ARBA00022840"/>
    </source>
</evidence>
<dbReference type="Pfam" id="PF18019">
    <property type="entry name" value="Cas3_HD"/>
    <property type="match status" value="1"/>
</dbReference>
<dbReference type="GO" id="GO:0051607">
    <property type="term" value="P:defense response to virus"/>
    <property type="evidence" value="ECO:0007669"/>
    <property type="project" value="UniProtKB-KW"/>
</dbReference>
<dbReference type="PANTHER" id="PTHR47963:SF9">
    <property type="entry name" value="CRISPR-ASSOCIATED ENDONUCLEASE_HELICASE CAS3"/>
    <property type="match status" value="1"/>
</dbReference>
<dbReference type="PROSITE" id="PS51643">
    <property type="entry name" value="HD_CAS3"/>
    <property type="match status" value="1"/>
</dbReference>
<organism evidence="12 13">
    <name type="scientific">Marinimicrococcus flavescens</name>
    <dbReference type="NCBI Taxonomy" id="3031815"/>
    <lineage>
        <taxon>Bacteria</taxon>
        <taxon>Pseudomonadati</taxon>
        <taxon>Pseudomonadota</taxon>
        <taxon>Alphaproteobacteria</taxon>
        <taxon>Geminicoccales</taxon>
        <taxon>Geminicoccaceae</taxon>
        <taxon>Marinimicrococcus</taxon>
    </lineage>
</organism>
<keyword evidence="7" id="KW-0347">Helicase</keyword>
<dbReference type="SUPFAM" id="SSF52540">
    <property type="entry name" value="P-loop containing nucleoside triphosphate hydrolases"/>
    <property type="match status" value="1"/>
</dbReference>
<dbReference type="PANTHER" id="PTHR47963">
    <property type="entry name" value="DEAD-BOX ATP-DEPENDENT RNA HELICASE 47, MITOCHONDRIAL"/>
    <property type="match status" value="1"/>
</dbReference>
<keyword evidence="9" id="KW-0051">Antiviral defense</keyword>
<dbReference type="EMBL" id="JARGEQ010000091">
    <property type="protein sequence ID" value="MDF1586562.1"/>
    <property type="molecule type" value="Genomic_DNA"/>
</dbReference>
<keyword evidence="3" id="KW-0540">Nuclease</keyword>
<dbReference type="Gene3D" id="1.10.3210.30">
    <property type="match status" value="1"/>
</dbReference>
<dbReference type="RefSeq" id="WP_327788978.1">
    <property type="nucleotide sequence ID" value="NZ_JARGEQ010000091.1"/>
</dbReference>
<evidence type="ECO:0000256" key="2">
    <source>
        <dbReference type="ARBA" id="ARBA00009046"/>
    </source>
</evidence>
<feature type="domain" description="Helicase ATP-binding" evidence="10">
    <location>
        <begin position="284"/>
        <end position="491"/>
    </location>
</feature>
<evidence type="ECO:0000256" key="3">
    <source>
        <dbReference type="ARBA" id="ARBA00022722"/>
    </source>
</evidence>
<proteinExistence type="inferred from homology"/>
<evidence type="ECO:0000256" key="7">
    <source>
        <dbReference type="ARBA" id="ARBA00022806"/>
    </source>
</evidence>
<keyword evidence="8" id="KW-0067">ATP-binding</keyword>
<dbReference type="InterPro" id="IPR006474">
    <property type="entry name" value="Helicase_Cas3_CRISPR-ass_core"/>
</dbReference>
<evidence type="ECO:0000256" key="4">
    <source>
        <dbReference type="ARBA" id="ARBA00022723"/>
    </source>
</evidence>
<dbReference type="GO" id="GO:0004518">
    <property type="term" value="F:nuclease activity"/>
    <property type="evidence" value="ECO:0007669"/>
    <property type="project" value="UniProtKB-KW"/>
</dbReference>
<dbReference type="NCBIfam" id="TIGR01596">
    <property type="entry name" value="cas3_HD"/>
    <property type="match status" value="1"/>
</dbReference>
<evidence type="ECO:0000256" key="9">
    <source>
        <dbReference type="ARBA" id="ARBA00023118"/>
    </source>
</evidence>
<dbReference type="Pfam" id="PF22590">
    <property type="entry name" value="Cas3-like_C_2"/>
    <property type="match status" value="1"/>
</dbReference>
<evidence type="ECO:0000256" key="5">
    <source>
        <dbReference type="ARBA" id="ARBA00022741"/>
    </source>
</evidence>
<evidence type="ECO:0000313" key="12">
    <source>
        <dbReference type="EMBL" id="MDF1586562.1"/>
    </source>
</evidence>
<evidence type="ECO:0000256" key="6">
    <source>
        <dbReference type="ARBA" id="ARBA00022801"/>
    </source>
</evidence>
<dbReference type="InterPro" id="IPR006483">
    <property type="entry name" value="CRISPR-assoc_Cas3_HD"/>
</dbReference>
<dbReference type="InterPro" id="IPR050547">
    <property type="entry name" value="DEAD_box_RNA_helicases"/>
</dbReference>
<evidence type="ECO:0000313" key="13">
    <source>
        <dbReference type="Proteomes" id="UP001301140"/>
    </source>
</evidence>
<dbReference type="InterPro" id="IPR038257">
    <property type="entry name" value="CRISPR-assoc_Cas3_HD_sf"/>
</dbReference>